<keyword evidence="5 8" id="KW-1133">Transmembrane helix</keyword>
<name>A0A0F5K091_9BURK</name>
<gene>
    <name evidence="9" type="ORF">WM40_12385</name>
</gene>
<dbReference type="Pfam" id="PF01312">
    <property type="entry name" value="Bac_export_2"/>
    <property type="match status" value="1"/>
</dbReference>
<feature type="region of interest" description="Disordered" evidence="7">
    <location>
        <begin position="1"/>
        <end position="21"/>
    </location>
</feature>
<dbReference type="GO" id="GO:0005886">
    <property type="term" value="C:plasma membrane"/>
    <property type="evidence" value="ECO:0007669"/>
    <property type="project" value="UniProtKB-SubCell"/>
</dbReference>
<keyword evidence="3" id="KW-1003">Cell membrane</keyword>
<keyword evidence="10" id="KW-1185">Reference proteome</keyword>
<dbReference type="GO" id="GO:0009306">
    <property type="term" value="P:protein secretion"/>
    <property type="evidence" value="ECO:0007669"/>
    <property type="project" value="InterPro"/>
</dbReference>
<dbReference type="OrthoDB" id="9807950at2"/>
<protein>
    <submittedName>
        <fullName evidence="9">Type III secretion system protein</fullName>
    </submittedName>
</protein>
<evidence type="ECO:0000256" key="7">
    <source>
        <dbReference type="SAM" id="MobiDB-lite"/>
    </source>
</evidence>
<evidence type="ECO:0000256" key="1">
    <source>
        <dbReference type="ARBA" id="ARBA00004651"/>
    </source>
</evidence>
<dbReference type="STRING" id="28092.WM40_12385"/>
<evidence type="ECO:0000313" key="10">
    <source>
        <dbReference type="Proteomes" id="UP000033618"/>
    </source>
</evidence>
<dbReference type="PRINTS" id="PR00950">
    <property type="entry name" value="TYPE3IMSPROT"/>
</dbReference>
<evidence type="ECO:0000256" key="8">
    <source>
        <dbReference type="SAM" id="Phobius"/>
    </source>
</evidence>
<dbReference type="MEROPS" id="N06.004"/>
<accession>A0A0F5K091</accession>
<sequence>MADEKTEQPTDKKLRDARRDGETVKSTDLPFAAMLIVAAIAFSVGGPHMAEQLRIVMRGGLDVVNSQNGSASLHELLVSAGIHALLLLLPIVMGAAFIGVATIAAQVGLEISLKPLEPKFDAINPASGLKRIFSVRSLIDLVKTIVKAVLITAVLWKTMMILMPLMLGVVYEPVDSIVKIAWSVVCRVLGIAGVLYLIIGIADYGIQHWLFIRDHRMSKDEVKREHKNSEGDPLIKNQRRKIARESASSGQQQPVKNANVVVVNPTHYAVALRYDPSEFGLPRVIAKGVDAEARVIREEAARHGIPIVGNPPLARALYTVTIEDPIPEQLFDAVASVLAWVESIGGKREGAATPH</sequence>
<evidence type="ECO:0000256" key="4">
    <source>
        <dbReference type="ARBA" id="ARBA00022692"/>
    </source>
</evidence>
<dbReference type="PANTHER" id="PTHR30531">
    <property type="entry name" value="FLAGELLAR BIOSYNTHETIC PROTEIN FLHB"/>
    <property type="match status" value="1"/>
</dbReference>
<proteinExistence type="inferred from homology"/>
<reference evidence="9 10" key="1">
    <citation type="submission" date="2015-03" db="EMBL/GenBank/DDBJ databases">
        <title>Draft Genome Sequence of Burkholderia andropogonis type strain ICMP2807, isolated from Sorghum bicolor.</title>
        <authorList>
            <person name="Lopes-Santos L."/>
            <person name="Castro D.B."/>
            <person name="Ottoboni L.M."/>
            <person name="Park D."/>
            <person name="Weirc B.S."/>
            <person name="Destefano S.A."/>
        </authorList>
    </citation>
    <scope>NUCLEOTIDE SEQUENCE [LARGE SCALE GENOMIC DNA]</scope>
    <source>
        <strain evidence="9 10">ICMP2807</strain>
    </source>
</reference>
<organism evidence="9 10">
    <name type="scientific">Robbsia andropogonis</name>
    <dbReference type="NCBI Taxonomy" id="28092"/>
    <lineage>
        <taxon>Bacteria</taxon>
        <taxon>Pseudomonadati</taxon>
        <taxon>Pseudomonadota</taxon>
        <taxon>Betaproteobacteria</taxon>
        <taxon>Burkholderiales</taxon>
        <taxon>Burkholderiaceae</taxon>
        <taxon>Robbsia</taxon>
    </lineage>
</organism>
<dbReference type="InterPro" id="IPR006307">
    <property type="entry name" value="BsaZ-like"/>
</dbReference>
<dbReference type="SUPFAM" id="SSF160544">
    <property type="entry name" value="EscU C-terminal domain-like"/>
    <property type="match status" value="1"/>
</dbReference>
<keyword evidence="4 8" id="KW-0812">Transmembrane</keyword>
<dbReference type="Proteomes" id="UP000033618">
    <property type="component" value="Unassembled WGS sequence"/>
</dbReference>
<evidence type="ECO:0000256" key="5">
    <source>
        <dbReference type="ARBA" id="ARBA00022989"/>
    </source>
</evidence>
<evidence type="ECO:0000256" key="6">
    <source>
        <dbReference type="ARBA" id="ARBA00023136"/>
    </source>
</evidence>
<feature type="transmembrane region" description="Helical" evidence="8">
    <location>
        <begin position="145"/>
        <end position="168"/>
    </location>
</feature>
<comment type="caution">
    <text evidence="9">The sequence shown here is derived from an EMBL/GenBank/DDBJ whole genome shotgun (WGS) entry which is preliminary data.</text>
</comment>
<dbReference type="InterPro" id="IPR029025">
    <property type="entry name" value="T3SS_substrate_exporter_C"/>
</dbReference>
<dbReference type="PATRIC" id="fig|28092.6.peg.2911"/>
<dbReference type="NCBIfam" id="TIGR01404">
    <property type="entry name" value="FlhB_rel_III"/>
    <property type="match status" value="1"/>
</dbReference>
<evidence type="ECO:0000313" key="9">
    <source>
        <dbReference type="EMBL" id="KKB63350.1"/>
    </source>
</evidence>
<comment type="similarity">
    <text evidence="2">Belongs to the type III secretion exporter family.</text>
</comment>
<feature type="transmembrane region" description="Helical" evidence="8">
    <location>
        <begin position="29"/>
        <end position="50"/>
    </location>
</feature>
<dbReference type="InterPro" id="IPR006135">
    <property type="entry name" value="T3SS_substrate_exporter"/>
</dbReference>
<comment type="subcellular location">
    <subcellularLocation>
        <location evidence="1">Cell membrane</location>
        <topology evidence="1">Multi-pass membrane protein</topology>
    </subcellularLocation>
</comment>
<dbReference type="PANTHER" id="PTHR30531:SF12">
    <property type="entry name" value="FLAGELLAR BIOSYNTHETIC PROTEIN FLHB"/>
    <property type="match status" value="1"/>
</dbReference>
<evidence type="ECO:0000256" key="3">
    <source>
        <dbReference type="ARBA" id="ARBA00022475"/>
    </source>
</evidence>
<dbReference type="EMBL" id="LAQU01000011">
    <property type="protein sequence ID" value="KKB63350.1"/>
    <property type="molecule type" value="Genomic_DNA"/>
</dbReference>
<feature type="transmembrane region" description="Helical" evidence="8">
    <location>
        <begin position="180"/>
        <end position="206"/>
    </location>
</feature>
<feature type="transmembrane region" description="Helical" evidence="8">
    <location>
        <begin position="82"/>
        <end position="109"/>
    </location>
</feature>
<keyword evidence="6 8" id="KW-0472">Membrane</keyword>
<evidence type="ECO:0000256" key="2">
    <source>
        <dbReference type="ARBA" id="ARBA00010690"/>
    </source>
</evidence>
<dbReference type="AlphaFoldDB" id="A0A0F5K091"/>
<dbReference type="Gene3D" id="3.40.1690.10">
    <property type="entry name" value="secretion proteins EscU"/>
    <property type="match status" value="1"/>
</dbReference>